<dbReference type="Pfam" id="PF13238">
    <property type="entry name" value="AAA_18"/>
    <property type="match status" value="1"/>
</dbReference>
<evidence type="ECO:0000313" key="10">
    <source>
        <dbReference type="Proteomes" id="UP001244341"/>
    </source>
</evidence>
<comment type="catalytic activity">
    <reaction evidence="7">
        <text>AMP + ATP = 2 ADP</text>
        <dbReference type="Rhea" id="RHEA:12973"/>
        <dbReference type="ChEBI" id="CHEBI:30616"/>
        <dbReference type="ChEBI" id="CHEBI:456215"/>
        <dbReference type="ChEBI" id="CHEBI:456216"/>
        <dbReference type="EC" id="2.7.4.3"/>
    </reaction>
</comment>
<sequence>MSARPPNILVTGTPGTGKTTTSQMVAEQAGLTYINVGDWVKQHELHSGYDEEHEALIVDEDKVVDALEDVVAAGGCLVDYHSCDFFPERWFDLVVVLQTDNTVLYERLERRGYPQAKITENVECEIMMVLLQEAHDSYDQNIVVPLPSNNPQEMESNVQRILQWIAAYTSQHGLS</sequence>
<evidence type="ECO:0000313" key="9">
    <source>
        <dbReference type="EMBL" id="WIA23860.1"/>
    </source>
</evidence>
<feature type="binding site" evidence="7">
    <location>
        <position position="17"/>
    </location>
    <ligand>
        <name>ATP</name>
        <dbReference type="ChEBI" id="CHEBI:30616"/>
    </ligand>
</feature>
<evidence type="ECO:0000256" key="5">
    <source>
        <dbReference type="ARBA" id="ARBA00022777"/>
    </source>
</evidence>
<keyword evidence="2 7" id="KW-0698">rRNA processing</keyword>
<evidence type="ECO:0000256" key="1">
    <source>
        <dbReference type="ARBA" id="ARBA00022517"/>
    </source>
</evidence>
<feature type="binding site" evidence="7">
    <location>
        <position position="18"/>
    </location>
    <ligand>
        <name>ATP</name>
        <dbReference type="ChEBI" id="CHEBI:30616"/>
    </ligand>
</feature>
<feature type="region of interest" description="Disordered" evidence="8">
    <location>
        <begin position="1"/>
        <end position="20"/>
    </location>
</feature>
<accession>A0ABY8UR95</accession>
<comment type="catalytic activity">
    <reaction evidence="7">
        <text>ATP + H2O = ADP + phosphate + H(+)</text>
        <dbReference type="Rhea" id="RHEA:13065"/>
        <dbReference type="ChEBI" id="CHEBI:15377"/>
        <dbReference type="ChEBI" id="CHEBI:15378"/>
        <dbReference type="ChEBI" id="CHEBI:30616"/>
        <dbReference type="ChEBI" id="CHEBI:43474"/>
        <dbReference type="ChEBI" id="CHEBI:456216"/>
    </reaction>
</comment>
<keyword evidence="5 7" id="KW-0418">Kinase</keyword>
<keyword evidence="7" id="KW-0963">Cytoplasm</keyword>
<organism evidence="9 10">
    <name type="scientific">Tetradesmus obliquus</name>
    <name type="common">Green alga</name>
    <name type="synonym">Acutodesmus obliquus</name>
    <dbReference type="NCBI Taxonomy" id="3088"/>
    <lineage>
        <taxon>Eukaryota</taxon>
        <taxon>Viridiplantae</taxon>
        <taxon>Chlorophyta</taxon>
        <taxon>core chlorophytes</taxon>
        <taxon>Chlorophyceae</taxon>
        <taxon>CS clade</taxon>
        <taxon>Sphaeropleales</taxon>
        <taxon>Scenedesmaceae</taxon>
        <taxon>Tetradesmus</taxon>
    </lineage>
</organism>
<keyword evidence="1 7" id="KW-0690">Ribosome biogenesis</keyword>
<dbReference type="Proteomes" id="UP001244341">
    <property type="component" value="Chromosome 17b"/>
</dbReference>
<keyword evidence="10" id="KW-1185">Reference proteome</keyword>
<feature type="region of interest" description="NMPbind" evidence="7">
    <location>
        <begin position="35"/>
        <end position="58"/>
    </location>
</feature>
<dbReference type="EC" id="2.7.4.3" evidence="7"/>
<feature type="binding site" evidence="7">
    <location>
        <position position="20"/>
    </location>
    <ligand>
        <name>ATP</name>
        <dbReference type="ChEBI" id="CHEBI:30616"/>
    </ligand>
</feature>
<keyword evidence="7" id="KW-0539">Nucleus</keyword>
<protein>
    <recommendedName>
        <fullName evidence="7">Adenylate kinase isoenzyme 6 homolog</fullName>
        <shortName evidence="7">AK6</shortName>
        <ecNumber evidence="7">2.7.4.3</ecNumber>
    </recommendedName>
    <alternativeName>
        <fullName evidence="7">Dual activity adenylate kinase/ATPase</fullName>
        <shortName evidence="7">AK/ATPase</shortName>
    </alternativeName>
</protein>
<proteinExistence type="inferred from homology"/>
<dbReference type="HAMAP" id="MF_00039">
    <property type="entry name" value="Adenylate_kinase_AK6"/>
    <property type="match status" value="1"/>
</dbReference>
<feature type="compositionally biased region" description="Low complexity" evidence="8">
    <location>
        <begin position="11"/>
        <end position="20"/>
    </location>
</feature>
<feature type="binding site" evidence="7">
    <location>
        <position position="19"/>
    </location>
    <ligand>
        <name>ATP</name>
        <dbReference type="ChEBI" id="CHEBI:30616"/>
    </ligand>
</feature>
<dbReference type="PANTHER" id="PTHR12595:SF0">
    <property type="entry name" value="ADENYLATE KINASE ISOENZYME 6"/>
    <property type="match status" value="1"/>
</dbReference>
<keyword evidence="3 7" id="KW-0808">Transferase</keyword>
<dbReference type="InterPro" id="IPR020618">
    <property type="entry name" value="Adenyl_kinase_AK6"/>
</dbReference>
<feature type="binding site" evidence="7">
    <location>
        <position position="15"/>
    </location>
    <ligand>
        <name>ATP</name>
        <dbReference type="ChEBI" id="CHEBI:30616"/>
    </ligand>
</feature>
<keyword evidence="4 7" id="KW-0547">Nucleotide-binding</keyword>
<dbReference type="SUPFAM" id="SSF52540">
    <property type="entry name" value="P-loop containing nucleoside triphosphate hydrolases"/>
    <property type="match status" value="1"/>
</dbReference>
<gene>
    <name evidence="9" type="ORF">OEZ85_013514</name>
</gene>
<dbReference type="Gene3D" id="3.40.50.300">
    <property type="entry name" value="P-loop containing nucleotide triphosphate hydrolases"/>
    <property type="match status" value="1"/>
</dbReference>
<comment type="subunit">
    <text evidence="7">Interacts with small ribosomal subunit protein uS11. Not a structural component of 43S pre-ribosomes, but transiently interacts with them by binding to uS11.</text>
</comment>
<reference evidence="9 10" key="1">
    <citation type="submission" date="2023-05" db="EMBL/GenBank/DDBJ databases">
        <title>A 100% complete, gapless, phased diploid assembly of the Scenedesmus obliquus UTEX 3031 genome.</title>
        <authorList>
            <person name="Biondi T.C."/>
            <person name="Hanschen E.R."/>
            <person name="Kwon T."/>
            <person name="Eng W."/>
            <person name="Kruse C.P.S."/>
            <person name="Koehler S.I."/>
            <person name="Kunde Y."/>
            <person name="Gleasner C.D."/>
            <person name="You Mak K.T."/>
            <person name="Polle J."/>
            <person name="Hovde B.T."/>
            <person name="Starkenburg S.R."/>
        </authorList>
    </citation>
    <scope>NUCLEOTIDE SEQUENCE [LARGE SCALE GENOMIC DNA]</scope>
    <source>
        <strain evidence="9 10">DOE0152z</strain>
    </source>
</reference>
<comment type="caution">
    <text evidence="7">Lacks conserved residue(s) required for the propagation of feature annotation.</text>
</comment>
<evidence type="ECO:0000256" key="8">
    <source>
        <dbReference type="SAM" id="MobiDB-lite"/>
    </source>
</evidence>
<feature type="binding site" evidence="7">
    <location>
        <position position="111"/>
    </location>
    <ligand>
        <name>ATP</name>
        <dbReference type="ChEBI" id="CHEBI:30616"/>
    </ligand>
</feature>
<evidence type="ECO:0000256" key="4">
    <source>
        <dbReference type="ARBA" id="ARBA00022741"/>
    </source>
</evidence>
<dbReference type="EMBL" id="CP126224">
    <property type="protein sequence ID" value="WIA23860.1"/>
    <property type="molecule type" value="Genomic_DNA"/>
</dbReference>
<evidence type="ECO:0000256" key="6">
    <source>
        <dbReference type="ARBA" id="ARBA00022840"/>
    </source>
</evidence>
<dbReference type="PRINTS" id="PR01100">
    <property type="entry name" value="SHIKIMTKNASE"/>
</dbReference>
<name>A0ABY8UR95_TETOB</name>
<evidence type="ECO:0000256" key="3">
    <source>
        <dbReference type="ARBA" id="ARBA00022679"/>
    </source>
</evidence>
<evidence type="ECO:0000256" key="2">
    <source>
        <dbReference type="ARBA" id="ARBA00022552"/>
    </source>
</evidence>
<keyword evidence="6 7" id="KW-0067">ATP-binding</keyword>
<feature type="region of interest" description="LID" evidence="7">
    <location>
        <begin position="110"/>
        <end position="120"/>
    </location>
</feature>
<comment type="subcellular location">
    <subcellularLocation>
        <location evidence="7">Cytoplasm</location>
    </subcellularLocation>
    <subcellularLocation>
        <location evidence="7">Nucleus</location>
    </subcellularLocation>
</comment>
<dbReference type="PANTHER" id="PTHR12595">
    <property type="entry name" value="POS9-ACTIVATING FACTOR FAP7-RELATED"/>
    <property type="match status" value="1"/>
</dbReference>
<comment type="function">
    <text evidence="7">Broad-specificity nucleoside monophosphate (NMP) kinase that catalyzes the reversible transfer of the terminal phosphate group between nucleoside triphosphates and monophosphates. Has also ATPase activity. Involved in the late cytoplasmic maturation steps of the 40S ribosomal particles, specifically 18S rRNA maturation. While NMP activity is not required for ribosome maturation, ATPase activity is. Associates transiently with small ribosomal subunit protein uS11. ATP hydrolysis breaks the interaction with uS11. May temporarily remove uS11 from the ribosome to enable a conformational change of the ribosomal RNA that is needed for the final maturation step of the small ribosomal subunit. Its NMP activity may have a role in nuclear energy homeostasis.</text>
</comment>
<evidence type="ECO:0000256" key="7">
    <source>
        <dbReference type="HAMAP-Rule" id="MF_03173"/>
    </source>
</evidence>
<comment type="similarity">
    <text evidence="7">Belongs to the adenylate kinase family. AK6 subfamily.</text>
</comment>
<dbReference type="InterPro" id="IPR027417">
    <property type="entry name" value="P-loop_NTPase"/>
</dbReference>